<dbReference type="OrthoDB" id="8625101at2759"/>
<dbReference type="InterPro" id="IPR033473">
    <property type="entry name" value="Atos-like_C"/>
</dbReference>
<dbReference type="AlphaFoldDB" id="A0A8S0T050"/>
<feature type="non-terminal residue" evidence="2">
    <location>
        <position position="89"/>
    </location>
</feature>
<dbReference type="PANTHER" id="PTHR13199:SF23">
    <property type="entry name" value="MEIOSIS CHROMOSOME SEGREGATION FAMILY PROTEIN"/>
    <property type="match status" value="1"/>
</dbReference>
<name>A0A8S0T050_OLEEU</name>
<dbReference type="EMBL" id="CACTIH010005552">
    <property type="protein sequence ID" value="CAA2997345.1"/>
    <property type="molecule type" value="Genomic_DNA"/>
</dbReference>
<dbReference type="Proteomes" id="UP000594638">
    <property type="component" value="Unassembled WGS sequence"/>
</dbReference>
<sequence length="89" mass="10076">VDTFLETDRKHEHSCSHVNRSATTVGSLHYALHLRFVCPFPSRSVRKSDPLSATGSRIDNGGESRFYLYNDLKVVFPQRHSDADEGKDL</sequence>
<feature type="domain" description="Atos-like C-terminal" evidence="1">
    <location>
        <begin position="28"/>
        <end position="87"/>
    </location>
</feature>
<dbReference type="Pfam" id="PF13889">
    <property type="entry name" value="Chromosome_seg"/>
    <property type="match status" value="1"/>
</dbReference>
<protein>
    <recommendedName>
        <fullName evidence="1">Atos-like C-terminal domain-containing protein</fullName>
    </recommendedName>
</protein>
<dbReference type="InterPro" id="IPR051506">
    <property type="entry name" value="ATOS_Transcription_Regulators"/>
</dbReference>
<evidence type="ECO:0000313" key="2">
    <source>
        <dbReference type="EMBL" id="CAA2997345.1"/>
    </source>
</evidence>
<keyword evidence="3" id="KW-1185">Reference proteome</keyword>
<organism evidence="2 3">
    <name type="scientific">Olea europaea subsp. europaea</name>
    <dbReference type="NCBI Taxonomy" id="158383"/>
    <lineage>
        <taxon>Eukaryota</taxon>
        <taxon>Viridiplantae</taxon>
        <taxon>Streptophyta</taxon>
        <taxon>Embryophyta</taxon>
        <taxon>Tracheophyta</taxon>
        <taxon>Spermatophyta</taxon>
        <taxon>Magnoliopsida</taxon>
        <taxon>eudicotyledons</taxon>
        <taxon>Gunneridae</taxon>
        <taxon>Pentapetalae</taxon>
        <taxon>asterids</taxon>
        <taxon>lamiids</taxon>
        <taxon>Lamiales</taxon>
        <taxon>Oleaceae</taxon>
        <taxon>Oleeae</taxon>
        <taxon>Olea</taxon>
    </lineage>
</organism>
<dbReference type="PANTHER" id="PTHR13199">
    <property type="entry name" value="GH03947P"/>
    <property type="match status" value="1"/>
</dbReference>
<evidence type="ECO:0000259" key="1">
    <source>
        <dbReference type="Pfam" id="PF13889"/>
    </source>
</evidence>
<gene>
    <name evidence="2" type="ORF">OLEA9_A013017</name>
</gene>
<reference evidence="2 3" key="1">
    <citation type="submission" date="2019-12" db="EMBL/GenBank/DDBJ databases">
        <authorList>
            <person name="Alioto T."/>
            <person name="Alioto T."/>
            <person name="Gomez Garrido J."/>
        </authorList>
    </citation>
    <scope>NUCLEOTIDE SEQUENCE [LARGE SCALE GENOMIC DNA]</scope>
</reference>
<comment type="caution">
    <text evidence="2">The sequence shown here is derived from an EMBL/GenBank/DDBJ whole genome shotgun (WGS) entry which is preliminary data.</text>
</comment>
<accession>A0A8S0T050</accession>
<proteinExistence type="predicted"/>
<evidence type="ECO:0000313" key="3">
    <source>
        <dbReference type="Proteomes" id="UP000594638"/>
    </source>
</evidence>
<dbReference type="Gramene" id="OE9A013017T1">
    <property type="protein sequence ID" value="OE9A013017C1"/>
    <property type="gene ID" value="OE9A013017"/>
</dbReference>